<evidence type="ECO:0000313" key="2">
    <source>
        <dbReference type="Proteomes" id="UP000479000"/>
    </source>
</evidence>
<proteinExistence type="predicted"/>
<name>A0A6H5H1K7_9HEMI</name>
<dbReference type="EMBL" id="CADCXU010023590">
    <property type="protein sequence ID" value="CAB0011008.1"/>
    <property type="molecule type" value="Genomic_DNA"/>
</dbReference>
<protein>
    <submittedName>
        <fullName evidence="1">Uncharacterized protein</fullName>
    </submittedName>
</protein>
<organism evidence="1 2">
    <name type="scientific">Nesidiocoris tenuis</name>
    <dbReference type="NCBI Taxonomy" id="355587"/>
    <lineage>
        <taxon>Eukaryota</taxon>
        <taxon>Metazoa</taxon>
        <taxon>Ecdysozoa</taxon>
        <taxon>Arthropoda</taxon>
        <taxon>Hexapoda</taxon>
        <taxon>Insecta</taxon>
        <taxon>Pterygota</taxon>
        <taxon>Neoptera</taxon>
        <taxon>Paraneoptera</taxon>
        <taxon>Hemiptera</taxon>
        <taxon>Heteroptera</taxon>
        <taxon>Panheteroptera</taxon>
        <taxon>Cimicomorpha</taxon>
        <taxon>Miridae</taxon>
        <taxon>Dicyphina</taxon>
        <taxon>Nesidiocoris</taxon>
    </lineage>
</organism>
<feature type="non-terminal residue" evidence="1">
    <location>
        <position position="1"/>
    </location>
</feature>
<keyword evidence="2" id="KW-1185">Reference proteome</keyword>
<dbReference type="Proteomes" id="UP000479000">
    <property type="component" value="Unassembled WGS sequence"/>
</dbReference>
<evidence type="ECO:0000313" key="1">
    <source>
        <dbReference type="EMBL" id="CAB0011008.1"/>
    </source>
</evidence>
<sequence length="134" mass="15358">HWTILVAPFEEIRQFEWKYRSRGSSILDSRAISRNPDVDRGNQILIHRLTRCELPGADDDPCCSRKPKCPNPCLKPGEQQENTCQYSDCPDRPEPPDPCKIGGEICSEEDCSFKKKERCCSDKPADCCPRMQKK</sequence>
<accession>A0A6H5H1K7</accession>
<gene>
    <name evidence="1" type="ORF">NTEN_LOCUS16001</name>
</gene>
<reference evidence="1 2" key="1">
    <citation type="submission" date="2020-02" db="EMBL/GenBank/DDBJ databases">
        <authorList>
            <person name="Ferguson B K."/>
        </authorList>
    </citation>
    <scope>NUCLEOTIDE SEQUENCE [LARGE SCALE GENOMIC DNA]</scope>
</reference>
<dbReference type="AlphaFoldDB" id="A0A6H5H1K7"/>